<dbReference type="Proteomes" id="UP000182125">
    <property type="component" value="Unassembled WGS sequence"/>
</dbReference>
<dbReference type="InterPro" id="IPR027417">
    <property type="entry name" value="P-loop_NTPase"/>
</dbReference>
<keyword evidence="1" id="KW-0547">Nucleotide-binding</keyword>
<reference evidence="4 5" key="1">
    <citation type="submission" date="2016-10" db="EMBL/GenBank/DDBJ databases">
        <authorList>
            <person name="de Groot N.N."/>
        </authorList>
    </citation>
    <scope>NUCLEOTIDE SEQUENCE [LARGE SCALE GENOMIC DNA]</scope>
    <source>
        <strain evidence="4 5">OGL-20</strain>
    </source>
</reference>
<evidence type="ECO:0000256" key="2">
    <source>
        <dbReference type="ARBA" id="ARBA00022840"/>
    </source>
</evidence>
<evidence type="ECO:0000313" key="5">
    <source>
        <dbReference type="Proteomes" id="UP000182125"/>
    </source>
</evidence>
<dbReference type="Gene3D" id="3.40.50.300">
    <property type="entry name" value="P-loop containing nucleotide triphosphate hydrolases"/>
    <property type="match status" value="1"/>
</dbReference>
<accession>A0A1I0Q0C6</accession>
<proteinExistence type="predicted"/>
<dbReference type="InterPro" id="IPR014774">
    <property type="entry name" value="KaiC-like_dom"/>
</dbReference>
<protein>
    <submittedName>
        <fullName evidence="4">RecA-superfamily ATPase, KaiC/GvpD/RAD55 family</fullName>
    </submittedName>
</protein>
<dbReference type="AlphaFoldDB" id="A0A1I0Q0C6"/>
<evidence type="ECO:0000313" key="4">
    <source>
        <dbReference type="EMBL" id="SEW20207.1"/>
    </source>
</evidence>
<organism evidence="4 5">
    <name type="scientific">Thermococcus thioreducens</name>
    <dbReference type="NCBI Taxonomy" id="277988"/>
    <lineage>
        <taxon>Archaea</taxon>
        <taxon>Methanobacteriati</taxon>
        <taxon>Methanobacteriota</taxon>
        <taxon>Thermococci</taxon>
        <taxon>Thermococcales</taxon>
        <taxon>Thermococcaceae</taxon>
        <taxon>Thermococcus</taxon>
    </lineage>
</organism>
<feature type="domain" description="KaiC" evidence="3">
    <location>
        <begin position="4"/>
        <end position="237"/>
    </location>
</feature>
<evidence type="ECO:0000259" key="3">
    <source>
        <dbReference type="PROSITE" id="PS51146"/>
    </source>
</evidence>
<dbReference type="InterPro" id="IPR010624">
    <property type="entry name" value="KaiC_dom"/>
</dbReference>
<dbReference type="PANTHER" id="PTHR43637:SF1">
    <property type="entry name" value="UPF0273 PROTEIN TM_0370"/>
    <property type="match status" value="1"/>
</dbReference>
<sequence>MDVERVSTGIPGLDKMLNGGLISGRAYLVRGEPGLGKTTLSIQFLMEGVRNGENVLYITFEEPLALIERDMRAFGFRLDDPLFHGIDATPVGKKTHIFEDVYYEKFAQGFERLSAAVEEKIRENNIRRVAVDPITMLRLTAKNELEYRKAFLEFLKVFMHHDVTVIITSSILGGTPDVEDYLTSGVIELRRYGVKGRAVRGIQILKFRGSAFDEDIRPYGFTSRGIEVYSSESLYAR</sequence>
<dbReference type="PANTHER" id="PTHR43637">
    <property type="entry name" value="UPF0273 PROTEIN TM_0370"/>
    <property type="match status" value="1"/>
</dbReference>
<dbReference type="Pfam" id="PF06745">
    <property type="entry name" value="ATPase"/>
    <property type="match status" value="1"/>
</dbReference>
<evidence type="ECO:0000256" key="1">
    <source>
        <dbReference type="ARBA" id="ARBA00022741"/>
    </source>
</evidence>
<gene>
    <name evidence="4" type="ORF">SAMN05216170_2052</name>
</gene>
<dbReference type="GO" id="GO:0005524">
    <property type="term" value="F:ATP binding"/>
    <property type="evidence" value="ECO:0007669"/>
    <property type="project" value="UniProtKB-KW"/>
</dbReference>
<dbReference type="PRINTS" id="PR01874">
    <property type="entry name" value="DNAREPAIRADA"/>
</dbReference>
<dbReference type="SUPFAM" id="SSF52540">
    <property type="entry name" value="P-loop containing nucleoside triphosphate hydrolases"/>
    <property type="match status" value="1"/>
</dbReference>
<keyword evidence="2" id="KW-0067">ATP-binding</keyword>
<dbReference type="EMBL" id="FOIW01000003">
    <property type="protein sequence ID" value="SEW20207.1"/>
    <property type="molecule type" value="Genomic_DNA"/>
</dbReference>
<name>A0A1I0Q0C6_9EURY</name>
<dbReference type="PROSITE" id="PS51146">
    <property type="entry name" value="KAIC"/>
    <property type="match status" value="1"/>
</dbReference>